<proteinExistence type="predicted"/>
<dbReference type="InterPro" id="IPR013216">
    <property type="entry name" value="Methyltransf_11"/>
</dbReference>
<dbReference type="SUPFAM" id="SSF53335">
    <property type="entry name" value="S-adenosyl-L-methionine-dependent methyltransferases"/>
    <property type="match status" value="1"/>
</dbReference>
<dbReference type="EMBL" id="CP064787">
    <property type="protein sequence ID" value="QSG06770.1"/>
    <property type="molecule type" value="Genomic_DNA"/>
</dbReference>
<evidence type="ECO:0000259" key="1">
    <source>
        <dbReference type="Pfam" id="PF08241"/>
    </source>
</evidence>
<organism evidence="2 3">
    <name type="scientific">Halapricum desulfuricans</name>
    <dbReference type="NCBI Taxonomy" id="2841257"/>
    <lineage>
        <taxon>Archaea</taxon>
        <taxon>Methanobacteriati</taxon>
        <taxon>Methanobacteriota</taxon>
        <taxon>Stenosarchaea group</taxon>
        <taxon>Halobacteria</taxon>
        <taxon>Halobacteriales</taxon>
        <taxon>Haloarculaceae</taxon>
        <taxon>Halapricum</taxon>
    </lineage>
</organism>
<dbReference type="Pfam" id="PF08241">
    <property type="entry name" value="Methyltransf_11"/>
    <property type="match status" value="1"/>
</dbReference>
<dbReference type="GO" id="GO:0032259">
    <property type="term" value="P:methylation"/>
    <property type="evidence" value="ECO:0007669"/>
    <property type="project" value="UniProtKB-KW"/>
</dbReference>
<dbReference type="CDD" id="cd02440">
    <property type="entry name" value="AdoMet_MTases"/>
    <property type="match status" value="1"/>
</dbReference>
<gene>
    <name evidence="2" type="ORF">HSR121_2449</name>
</gene>
<evidence type="ECO:0000313" key="2">
    <source>
        <dbReference type="EMBL" id="QSG06770.1"/>
    </source>
</evidence>
<name>A0A897MXC0_9EURY</name>
<dbReference type="AlphaFoldDB" id="A0A897MXC0"/>
<dbReference type="PANTHER" id="PTHR43591">
    <property type="entry name" value="METHYLTRANSFERASE"/>
    <property type="match status" value="1"/>
</dbReference>
<dbReference type="InterPro" id="IPR029063">
    <property type="entry name" value="SAM-dependent_MTases_sf"/>
</dbReference>
<reference evidence="2" key="1">
    <citation type="submission" date="2020-11" db="EMBL/GenBank/DDBJ databases">
        <title>Carbohydrate-dependent, anaerobic sulfur respiration: A novel catabolism in halophilic archaea.</title>
        <authorList>
            <person name="Sorokin D.Y."/>
            <person name="Messina E."/>
            <person name="Smedile F."/>
            <person name="La Cono V."/>
            <person name="Hallsworth J.E."/>
            <person name="Yakimov M.M."/>
        </authorList>
    </citation>
    <scope>NUCLEOTIDE SEQUENCE</scope>
    <source>
        <strain evidence="2">HSR12-1</strain>
    </source>
</reference>
<feature type="domain" description="Methyltransferase type 11" evidence="1">
    <location>
        <begin position="42"/>
        <end position="131"/>
    </location>
</feature>
<protein>
    <submittedName>
        <fullName evidence="2">SAM-dependent methyltransferase</fullName>
    </submittedName>
</protein>
<sequence length="185" mass="20004">MGFHTFDSSQAAGLEDQQRFKYVSVDELLALFGPDEESTVADLGSGTGFYTDEVAPYAGHVYAVDVQEEMHSHYRQKGLPENVEPVTAEVGDLPFEDDALDGAYSTMTYHEFASEESLAELARVCRPGARVGIADWGGAGAGERGPPLSERFDAAEAASALESAGFDVDRADDRRETFVLSARLK</sequence>
<dbReference type="GO" id="GO:0008757">
    <property type="term" value="F:S-adenosylmethionine-dependent methyltransferase activity"/>
    <property type="evidence" value="ECO:0007669"/>
    <property type="project" value="InterPro"/>
</dbReference>
<dbReference type="GeneID" id="68856000"/>
<dbReference type="RefSeq" id="WP_229113260.1">
    <property type="nucleotide sequence ID" value="NZ_CP064787.1"/>
</dbReference>
<accession>A0A897MXC0</accession>
<keyword evidence="2" id="KW-0489">Methyltransferase</keyword>
<keyword evidence="2" id="KW-0808">Transferase</keyword>
<evidence type="ECO:0000313" key="3">
    <source>
        <dbReference type="Proteomes" id="UP000663525"/>
    </source>
</evidence>
<dbReference type="Gene3D" id="3.40.50.150">
    <property type="entry name" value="Vaccinia Virus protein VP39"/>
    <property type="match status" value="1"/>
</dbReference>
<dbReference type="Proteomes" id="UP000663525">
    <property type="component" value="Chromosome"/>
</dbReference>